<keyword evidence="5" id="KW-0560">Oxidoreductase</keyword>
<evidence type="ECO:0000256" key="6">
    <source>
        <dbReference type="SAM" id="Phobius"/>
    </source>
</evidence>
<dbReference type="STRING" id="452471.Aasi_0541"/>
<evidence type="ECO:0008006" key="9">
    <source>
        <dbReference type="Google" id="ProtNLM"/>
    </source>
</evidence>
<dbReference type="InterPro" id="IPR000960">
    <property type="entry name" value="Flavin_mOase"/>
</dbReference>
<dbReference type="InterPro" id="IPR050346">
    <property type="entry name" value="FMO-like"/>
</dbReference>
<dbReference type="KEGG" id="aas:Aasi_0541"/>
<gene>
    <name evidence="7" type="ordered locus">Aasi_0541</name>
</gene>
<dbReference type="EMBL" id="CP001102">
    <property type="protein sequence ID" value="ACE05942.1"/>
    <property type="molecule type" value="Genomic_DNA"/>
</dbReference>
<name>B3ERU0_AMOA5</name>
<keyword evidence="4" id="KW-0521">NADP</keyword>
<dbReference type="PANTHER" id="PTHR23023">
    <property type="entry name" value="DIMETHYLANILINE MONOOXYGENASE"/>
    <property type="match status" value="1"/>
</dbReference>
<evidence type="ECO:0000256" key="1">
    <source>
        <dbReference type="ARBA" id="ARBA00009183"/>
    </source>
</evidence>
<sequence length="558" mass="63581">MCKLTKTTQYIHFKPKILSFFPYLSILVLVLILASYKSPQKKQVLIIGGGPSGLVAAKSALECGLEPIVLEKDNVIGGAWKPHKGLMWNSMTTNSSRYTTMFSDFPWQPGTADFPNQRDVHNYLVAYADKFGITKHIHLESEVLHVKRSQKKWQVTWKEVGKKKQQKFDFVIVATGMFSKPYMPHLKGMEEFKGKIIHSKDYKSPEAFEHKRVVIVGGAYSGSQIATDISKNVSYVLNVISRPMYILQRYIKAHPNGSEMPVDFTFYNREEKINELNLTVQEKNRRAHKFYSELCHNQANICKLLAIDPNTGSSPYVTISDTYLEDIQAGRVEVTLNKIARLDKEGIVFNNGERQPADVIIFCTGYQLDLSFLDPVIQKELTFSPEDRLQPVLLHKNVLHPKLPNMAFVGIYRGTYWGVMELQARWANMIFGEMLPLPSTKTMLEGISHELVIRTQKPRPQFPHDTYAELLEDLGKEIGVLPNMNALKLEDPQLYEEMMKTPIIPAHYRLTGFGKNPAVARQIIDELYQFMQKDNVHKQAEVFPTAGNTDNIEGAINL</sequence>
<dbReference type="GO" id="GO:0050660">
    <property type="term" value="F:flavin adenine dinucleotide binding"/>
    <property type="evidence" value="ECO:0007669"/>
    <property type="project" value="InterPro"/>
</dbReference>
<dbReference type="PRINTS" id="PR00370">
    <property type="entry name" value="FMOXYGENASE"/>
</dbReference>
<keyword evidence="3" id="KW-0274">FAD</keyword>
<dbReference type="OrthoDB" id="9778740at2"/>
<dbReference type="GO" id="GO:0050661">
    <property type="term" value="F:NADP binding"/>
    <property type="evidence" value="ECO:0007669"/>
    <property type="project" value="InterPro"/>
</dbReference>
<dbReference type="SUPFAM" id="SSF51905">
    <property type="entry name" value="FAD/NAD(P)-binding domain"/>
    <property type="match status" value="2"/>
</dbReference>
<dbReference type="PIRSF" id="PIRSF000332">
    <property type="entry name" value="FMO"/>
    <property type="match status" value="1"/>
</dbReference>
<dbReference type="eggNOG" id="COG2072">
    <property type="taxonomic scope" value="Bacteria"/>
</dbReference>
<dbReference type="Gene3D" id="3.50.50.60">
    <property type="entry name" value="FAD/NAD(P)-binding domain"/>
    <property type="match status" value="1"/>
</dbReference>
<organism evidence="7 8">
    <name type="scientific">Amoebophilus asiaticus (strain 5a2)</name>
    <dbReference type="NCBI Taxonomy" id="452471"/>
    <lineage>
        <taxon>Bacteria</taxon>
        <taxon>Pseudomonadati</taxon>
        <taxon>Bacteroidota</taxon>
        <taxon>Cytophagia</taxon>
        <taxon>Cytophagales</taxon>
        <taxon>Amoebophilaceae</taxon>
        <taxon>Candidatus Amoebophilus</taxon>
    </lineage>
</organism>
<dbReference type="AlphaFoldDB" id="B3ERU0"/>
<dbReference type="Proteomes" id="UP000001227">
    <property type="component" value="Chromosome"/>
</dbReference>
<keyword evidence="6" id="KW-1133">Transmembrane helix</keyword>
<evidence type="ECO:0000256" key="4">
    <source>
        <dbReference type="ARBA" id="ARBA00022857"/>
    </source>
</evidence>
<evidence type="ECO:0000256" key="3">
    <source>
        <dbReference type="ARBA" id="ARBA00022827"/>
    </source>
</evidence>
<evidence type="ECO:0000313" key="7">
    <source>
        <dbReference type="EMBL" id="ACE05942.1"/>
    </source>
</evidence>
<evidence type="ECO:0000313" key="8">
    <source>
        <dbReference type="Proteomes" id="UP000001227"/>
    </source>
</evidence>
<evidence type="ECO:0000256" key="5">
    <source>
        <dbReference type="ARBA" id="ARBA00023002"/>
    </source>
</evidence>
<comment type="similarity">
    <text evidence="1">Belongs to the FMO family.</text>
</comment>
<dbReference type="InterPro" id="IPR036188">
    <property type="entry name" value="FAD/NAD-bd_sf"/>
</dbReference>
<dbReference type="HOGENOM" id="CLU_006909_8_2_10"/>
<dbReference type="GO" id="GO:0004499">
    <property type="term" value="F:N,N-dimethylaniline monooxygenase activity"/>
    <property type="evidence" value="ECO:0007669"/>
    <property type="project" value="InterPro"/>
</dbReference>
<feature type="transmembrane region" description="Helical" evidence="6">
    <location>
        <begin position="20"/>
        <end position="36"/>
    </location>
</feature>
<keyword evidence="8" id="KW-1185">Reference proteome</keyword>
<dbReference type="Pfam" id="PF00743">
    <property type="entry name" value="FMO-like"/>
    <property type="match status" value="1"/>
</dbReference>
<keyword evidence="2" id="KW-0285">Flavoprotein</keyword>
<protein>
    <recommendedName>
        <fullName evidence="9">Flavin-containing monooxygenase</fullName>
    </recommendedName>
</protein>
<dbReference type="InterPro" id="IPR020946">
    <property type="entry name" value="Flavin_mOase-like"/>
</dbReference>
<proteinExistence type="inferred from homology"/>
<keyword evidence="6" id="KW-0812">Transmembrane</keyword>
<reference evidence="7 8" key="1">
    <citation type="journal article" date="2010" name="J. Bacteriol.">
        <title>The genome of the amoeba symbiont 'Candidatus Amoebophilus asiaticus' reveals common mechanisms for host cell interaction among amoeba-associated bacteria.</title>
        <authorList>
            <person name="Schmitz-Esser S."/>
            <person name="Tischler P."/>
            <person name="Arnold R."/>
            <person name="Montanaro J."/>
            <person name="Wagner M."/>
            <person name="Rattei T."/>
            <person name="Horn M."/>
        </authorList>
    </citation>
    <scope>NUCLEOTIDE SEQUENCE [LARGE SCALE GENOMIC DNA]</scope>
    <source>
        <strain evidence="7 8">5a2</strain>
    </source>
</reference>
<keyword evidence="6" id="KW-0472">Membrane</keyword>
<accession>B3ERU0</accession>
<evidence type="ECO:0000256" key="2">
    <source>
        <dbReference type="ARBA" id="ARBA00022630"/>
    </source>
</evidence>